<feature type="region of interest" description="Disordered" evidence="2">
    <location>
        <begin position="52"/>
        <end position="83"/>
    </location>
</feature>
<evidence type="ECO:0000313" key="4">
    <source>
        <dbReference type="EMBL" id="PLC12156.1"/>
    </source>
</evidence>
<dbReference type="CDD" id="cd05829">
    <property type="entry name" value="Sortase_F"/>
    <property type="match status" value="1"/>
</dbReference>
<organism evidence="4 5">
    <name type="scientific">Kocuria flava</name>
    <dbReference type="NCBI Taxonomy" id="446860"/>
    <lineage>
        <taxon>Bacteria</taxon>
        <taxon>Bacillati</taxon>
        <taxon>Actinomycetota</taxon>
        <taxon>Actinomycetes</taxon>
        <taxon>Micrococcales</taxon>
        <taxon>Micrococcaceae</taxon>
        <taxon>Kocuria</taxon>
    </lineage>
</organism>
<dbReference type="AlphaFoldDB" id="A0A2N4T1V5"/>
<accession>A0A2N4T1V5</accession>
<dbReference type="SUPFAM" id="SSF63817">
    <property type="entry name" value="Sortase"/>
    <property type="match status" value="1"/>
</dbReference>
<dbReference type="EMBL" id="LOMZ01000001">
    <property type="protein sequence ID" value="PLC12156.1"/>
    <property type="molecule type" value="Genomic_DNA"/>
</dbReference>
<gene>
    <name evidence="4" type="ORF">AUQ48_07785</name>
</gene>
<keyword evidence="1" id="KW-0378">Hydrolase</keyword>
<dbReference type="Pfam" id="PF04203">
    <property type="entry name" value="Sortase"/>
    <property type="match status" value="1"/>
</dbReference>
<dbReference type="InterPro" id="IPR005754">
    <property type="entry name" value="Sortase"/>
</dbReference>
<proteinExistence type="predicted"/>
<dbReference type="Proteomes" id="UP000234632">
    <property type="component" value="Unassembled WGS sequence"/>
</dbReference>
<keyword evidence="3" id="KW-0732">Signal</keyword>
<evidence type="ECO:0000256" key="1">
    <source>
        <dbReference type="ARBA" id="ARBA00022801"/>
    </source>
</evidence>
<sequence length="250" mass="25063">MLKATKKPRKNARSLLSTLLALVSLAAAGLLVQQQLGGSVVVGGDVQHADPAAVSAPGPLQAASLSADDARAAGDPGPSNGVAGPETCGDLTGRARVCSPSIGVDAALEPVGTDGAGAMVVPTHADRAAIGWYEESASIGAAQGNAVLAGHVDHPAEAPALGALHTARPGQKLWVSDGAGAVHSYTVVAVREPTPREALPQDVFELTGEPGLSLITCSGDYVRPDGSPTWSYTNNLVVDLALDPVTAPVP</sequence>
<comment type="caution">
    <text evidence="4">The sequence shown here is derived from an EMBL/GenBank/DDBJ whole genome shotgun (WGS) entry which is preliminary data.</text>
</comment>
<feature type="signal peptide" evidence="3">
    <location>
        <begin position="1"/>
        <end position="26"/>
    </location>
</feature>
<evidence type="ECO:0008006" key="6">
    <source>
        <dbReference type="Google" id="ProtNLM"/>
    </source>
</evidence>
<reference evidence="4 5" key="1">
    <citation type="submission" date="2015-12" db="EMBL/GenBank/DDBJ databases">
        <authorList>
            <person name="Shamseldin A."/>
            <person name="Moawad H."/>
            <person name="Abd El-Rahim W.M."/>
            <person name="Sadowsky M.J."/>
        </authorList>
    </citation>
    <scope>NUCLEOTIDE SEQUENCE [LARGE SCALE GENOMIC DNA]</scope>
    <source>
        <strain evidence="4 5">S43</strain>
    </source>
</reference>
<evidence type="ECO:0000313" key="5">
    <source>
        <dbReference type="Proteomes" id="UP000234632"/>
    </source>
</evidence>
<dbReference type="Gene3D" id="2.40.260.10">
    <property type="entry name" value="Sortase"/>
    <property type="match status" value="1"/>
</dbReference>
<dbReference type="GO" id="GO:0016787">
    <property type="term" value="F:hydrolase activity"/>
    <property type="evidence" value="ECO:0007669"/>
    <property type="project" value="UniProtKB-KW"/>
</dbReference>
<evidence type="ECO:0000256" key="2">
    <source>
        <dbReference type="SAM" id="MobiDB-lite"/>
    </source>
</evidence>
<evidence type="ECO:0000256" key="3">
    <source>
        <dbReference type="SAM" id="SignalP"/>
    </source>
</evidence>
<name>A0A2N4T1V5_9MICC</name>
<feature type="chain" id="PRO_5014788308" description="Class F sortase" evidence="3">
    <location>
        <begin position="27"/>
        <end position="250"/>
    </location>
</feature>
<dbReference type="InterPro" id="IPR023365">
    <property type="entry name" value="Sortase_dom-sf"/>
</dbReference>
<dbReference type="RefSeq" id="WP_101851814.1">
    <property type="nucleotide sequence ID" value="NZ_LOMZ01000001.1"/>
</dbReference>
<dbReference type="InterPro" id="IPR042001">
    <property type="entry name" value="Sortase_F"/>
</dbReference>
<protein>
    <recommendedName>
        <fullName evidence="6">Class F sortase</fullName>
    </recommendedName>
</protein>
<feature type="compositionally biased region" description="Low complexity" evidence="2">
    <location>
        <begin position="62"/>
        <end position="78"/>
    </location>
</feature>